<dbReference type="InterPro" id="IPR002937">
    <property type="entry name" value="Amino_oxidase"/>
</dbReference>
<organism evidence="2 3">
    <name type="scientific">Nocardioides aurantiacus</name>
    <dbReference type="NCBI Taxonomy" id="86796"/>
    <lineage>
        <taxon>Bacteria</taxon>
        <taxon>Bacillati</taxon>
        <taxon>Actinomycetota</taxon>
        <taxon>Actinomycetes</taxon>
        <taxon>Propionibacteriales</taxon>
        <taxon>Nocardioidaceae</taxon>
        <taxon>Nocardioides</taxon>
    </lineage>
</organism>
<dbReference type="InterPro" id="IPR036188">
    <property type="entry name" value="FAD/NAD-bd_sf"/>
</dbReference>
<feature type="domain" description="Amine oxidase" evidence="1">
    <location>
        <begin position="12"/>
        <end position="431"/>
    </location>
</feature>
<keyword evidence="3" id="KW-1185">Reference proteome</keyword>
<evidence type="ECO:0000313" key="2">
    <source>
        <dbReference type="EMBL" id="ROR92053.1"/>
    </source>
</evidence>
<name>A0A3N2CX69_9ACTN</name>
<dbReference type="GO" id="GO:0016491">
    <property type="term" value="F:oxidoreductase activity"/>
    <property type="evidence" value="ECO:0007669"/>
    <property type="project" value="InterPro"/>
</dbReference>
<dbReference type="AlphaFoldDB" id="A0A3N2CX69"/>
<protein>
    <submittedName>
        <fullName evidence="2">UDP-galactopyranose mutase</fullName>
    </submittedName>
</protein>
<comment type="caution">
    <text evidence="2">The sequence shown here is derived from an EMBL/GenBank/DDBJ whole genome shotgun (WGS) entry which is preliminary data.</text>
</comment>
<sequence length="435" mass="46254">MARVVVVGGGYGGLASAARLAKLGHDVTVLEARDTLGGAQGRVERDGFTWDAGPTHTLLPAVARDLFRKSGRPLERELELVPLTPLRRHRFEDGTELDLPAGRADQLAAVDAALGPGAGTAWVEHVDAFADDWAALRRDYFERPFSRDLAGDHAKALLGTRLTLHKVLRSTFRKDERLRLLAGTAALLEGHALRDVPAWVGLWSYVEQNFGSWTLPGGMAGLTDALAARLTTRRVQVELGTRVRDLEVRDGRVRGVRTDAGDLDADVVVVAVDPRQLPALASHVRRTNPVIPPVVAHVGLAGEVPDLPRETVFHGDPTLVVRTGGVAPAGHHAWTLLARGRISEDPVTALARLGVRVRDQVVVQVDRSPLEQVRTYGGSPYGVLWEGRGTVAHRLGPRTPVAGTYLAGASANPGAGIAAVGLSASLVAQAVGPAS</sequence>
<dbReference type="Proteomes" id="UP000281738">
    <property type="component" value="Unassembled WGS sequence"/>
</dbReference>
<evidence type="ECO:0000313" key="3">
    <source>
        <dbReference type="Proteomes" id="UP000281738"/>
    </source>
</evidence>
<dbReference type="PANTHER" id="PTHR43734:SF1">
    <property type="entry name" value="PHYTOENE DESATURASE"/>
    <property type="match status" value="1"/>
</dbReference>
<dbReference type="PANTHER" id="PTHR43734">
    <property type="entry name" value="PHYTOENE DESATURASE"/>
    <property type="match status" value="1"/>
</dbReference>
<dbReference type="OrthoDB" id="9774675at2"/>
<reference evidence="2 3" key="1">
    <citation type="submission" date="2018-11" db="EMBL/GenBank/DDBJ databases">
        <title>Sequencing the genomes of 1000 actinobacteria strains.</title>
        <authorList>
            <person name="Klenk H.-P."/>
        </authorList>
    </citation>
    <scope>NUCLEOTIDE SEQUENCE [LARGE SCALE GENOMIC DNA]</scope>
    <source>
        <strain evidence="2 3">DSM 12652</strain>
    </source>
</reference>
<gene>
    <name evidence="2" type="ORF">EDD33_2937</name>
</gene>
<dbReference type="EMBL" id="RKHO01000001">
    <property type="protein sequence ID" value="ROR92053.1"/>
    <property type="molecule type" value="Genomic_DNA"/>
</dbReference>
<accession>A0A3N2CX69</accession>
<dbReference type="Pfam" id="PF01593">
    <property type="entry name" value="Amino_oxidase"/>
    <property type="match status" value="1"/>
</dbReference>
<dbReference type="Gene3D" id="3.50.50.60">
    <property type="entry name" value="FAD/NAD(P)-binding domain"/>
    <property type="match status" value="2"/>
</dbReference>
<evidence type="ECO:0000259" key="1">
    <source>
        <dbReference type="Pfam" id="PF01593"/>
    </source>
</evidence>
<dbReference type="SUPFAM" id="SSF51905">
    <property type="entry name" value="FAD/NAD(P)-binding domain"/>
    <property type="match status" value="1"/>
</dbReference>
<proteinExistence type="predicted"/>
<dbReference type="RefSeq" id="WP_123391667.1">
    <property type="nucleotide sequence ID" value="NZ_RKHO01000001.1"/>
</dbReference>